<dbReference type="EMBL" id="CM000138">
    <property type="protein sequence ID" value="EEE55604.1"/>
    <property type="molecule type" value="Genomic_DNA"/>
</dbReference>
<proteinExistence type="inferred from homology"/>
<organism evidence="4">
    <name type="scientific">Oryza sativa subsp. japonica</name>
    <name type="common">Rice</name>
    <dbReference type="NCBI Taxonomy" id="39947"/>
    <lineage>
        <taxon>Eukaryota</taxon>
        <taxon>Viridiplantae</taxon>
        <taxon>Streptophyta</taxon>
        <taxon>Embryophyta</taxon>
        <taxon>Tracheophyta</taxon>
        <taxon>Spermatophyta</taxon>
        <taxon>Magnoliopsida</taxon>
        <taxon>Liliopsida</taxon>
        <taxon>Poales</taxon>
        <taxon>Poaceae</taxon>
        <taxon>BOP clade</taxon>
        <taxon>Oryzoideae</taxon>
        <taxon>Oryzeae</taxon>
        <taxon>Oryzinae</taxon>
        <taxon>Oryza</taxon>
        <taxon>Oryza sativa</taxon>
    </lineage>
</organism>
<feature type="domain" description="LOB" evidence="3">
    <location>
        <begin position="182"/>
        <end position="283"/>
    </location>
</feature>
<dbReference type="SUPFAM" id="SSF53474">
    <property type="entry name" value="alpha/beta-Hydrolases"/>
    <property type="match status" value="1"/>
</dbReference>
<dbReference type="Pfam" id="PF07859">
    <property type="entry name" value="Abhydrolase_3"/>
    <property type="match status" value="1"/>
</dbReference>
<dbReference type="PROSITE" id="PS50891">
    <property type="entry name" value="LOB"/>
    <property type="match status" value="1"/>
</dbReference>
<dbReference type="GO" id="GO:0016787">
    <property type="term" value="F:hydrolase activity"/>
    <property type="evidence" value="ECO:0007669"/>
    <property type="project" value="InterPro"/>
</dbReference>
<accession>B9EU83</accession>
<dbReference type="Pfam" id="PF03195">
    <property type="entry name" value="LOB"/>
    <property type="match status" value="1"/>
</dbReference>
<evidence type="ECO:0000256" key="1">
    <source>
        <dbReference type="ARBA" id="ARBA00005474"/>
    </source>
</evidence>
<dbReference type="PANTHER" id="PTHR31301">
    <property type="entry name" value="LOB DOMAIN-CONTAINING PROTEIN 4-RELATED"/>
    <property type="match status" value="1"/>
</dbReference>
<dbReference type="PANTHER" id="PTHR31301:SF196">
    <property type="entry name" value="OS01G0825000 PROTEIN"/>
    <property type="match status" value="1"/>
</dbReference>
<feature type="region of interest" description="Disordered" evidence="2">
    <location>
        <begin position="235"/>
        <end position="337"/>
    </location>
</feature>
<feature type="compositionally biased region" description="Basic residues" evidence="2">
    <location>
        <begin position="291"/>
        <end position="311"/>
    </location>
</feature>
<evidence type="ECO:0000313" key="4">
    <source>
        <dbReference type="EMBL" id="EEE55604.1"/>
    </source>
</evidence>
<gene>
    <name evidence="4" type="ORF">OsJ_03918</name>
</gene>
<dbReference type="Proteomes" id="UP000007752">
    <property type="component" value="Chromosome 1"/>
</dbReference>
<reference evidence="4" key="1">
    <citation type="journal article" date="2005" name="PLoS Biol.">
        <title>The genomes of Oryza sativa: a history of duplications.</title>
        <authorList>
            <person name="Yu J."/>
            <person name="Wang J."/>
            <person name="Lin W."/>
            <person name="Li S."/>
            <person name="Li H."/>
            <person name="Zhou J."/>
            <person name="Ni P."/>
            <person name="Dong W."/>
            <person name="Hu S."/>
            <person name="Zeng C."/>
            <person name="Zhang J."/>
            <person name="Zhang Y."/>
            <person name="Li R."/>
            <person name="Xu Z."/>
            <person name="Li S."/>
            <person name="Li X."/>
            <person name="Zheng H."/>
            <person name="Cong L."/>
            <person name="Lin L."/>
            <person name="Yin J."/>
            <person name="Geng J."/>
            <person name="Li G."/>
            <person name="Shi J."/>
            <person name="Liu J."/>
            <person name="Lv H."/>
            <person name="Li J."/>
            <person name="Wang J."/>
            <person name="Deng Y."/>
            <person name="Ran L."/>
            <person name="Shi X."/>
            <person name="Wang X."/>
            <person name="Wu Q."/>
            <person name="Li C."/>
            <person name="Ren X."/>
            <person name="Wang J."/>
            <person name="Wang X."/>
            <person name="Li D."/>
            <person name="Liu D."/>
            <person name="Zhang X."/>
            <person name="Ji Z."/>
            <person name="Zhao W."/>
            <person name="Sun Y."/>
            <person name="Zhang Z."/>
            <person name="Bao J."/>
            <person name="Han Y."/>
            <person name="Dong L."/>
            <person name="Ji J."/>
            <person name="Chen P."/>
            <person name="Wu S."/>
            <person name="Liu J."/>
            <person name="Xiao Y."/>
            <person name="Bu D."/>
            <person name="Tan J."/>
            <person name="Yang L."/>
            <person name="Ye C."/>
            <person name="Zhang J."/>
            <person name="Xu J."/>
            <person name="Zhou Y."/>
            <person name="Yu Y."/>
            <person name="Zhang B."/>
            <person name="Zhuang S."/>
            <person name="Wei H."/>
            <person name="Liu B."/>
            <person name="Lei M."/>
            <person name="Yu H."/>
            <person name="Li Y."/>
            <person name="Xu H."/>
            <person name="Wei S."/>
            <person name="He X."/>
            <person name="Fang L."/>
            <person name="Zhang Z."/>
            <person name="Zhang Y."/>
            <person name="Huang X."/>
            <person name="Su Z."/>
            <person name="Tong W."/>
            <person name="Li J."/>
            <person name="Tong Z."/>
            <person name="Li S."/>
            <person name="Ye J."/>
            <person name="Wang L."/>
            <person name="Fang L."/>
            <person name="Lei T."/>
            <person name="Chen C."/>
            <person name="Chen H."/>
            <person name="Xu Z."/>
            <person name="Li H."/>
            <person name="Huang H."/>
            <person name="Zhang F."/>
            <person name="Xu H."/>
            <person name="Li N."/>
            <person name="Zhao C."/>
            <person name="Li S."/>
            <person name="Dong L."/>
            <person name="Huang Y."/>
            <person name="Li L."/>
            <person name="Xi Y."/>
            <person name="Qi Q."/>
            <person name="Li W."/>
            <person name="Zhang B."/>
            <person name="Hu W."/>
            <person name="Zhang Y."/>
            <person name="Tian X."/>
            <person name="Jiao Y."/>
            <person name="Liang X."/>
            <person name="Jin J."/>
            <person name="Gao L."/>
            <person name="Zheng W."/>
            <person name="Hao B."/>
            <person name="Liu S."/>
            <person name="Wang W."/>
            <person name="Yuan L."/>
            <person name="Cao M."/>
            <person name="McDermott J."/>
            <person name="Samudrala R."/>
            <person name="Wang J."/>
            <person name="Wong G.K."/>
            <person name="Yang H."/>
        </authorList>
    </citation>
    <scope>NUCLEOTIDE SEQUENCE [LARGE SCALE GENOMIC DNA]</scope>
</reference>
<evidence type="ECO:0000256" key="2">
    <source>
        <dbReference type="SAM" id="MobiDB-lite"/>
    </source>
</evidence>
<sequence>MSNDRAKEVATSSRKEEHCGCKRKLIPIILYLHNGRLVIGSVEDALEHELANRLYTLARVLVLSFNYCLALEHPIPACYDDAWSTPQSPFAIRATSADPRWWAFVLGTMLLRKMEKRSEEGEEKESLIMERLDEIGKKIKREPDTAGVVVAAVAGTGTGTATPIEHRVPHRLGLGGAVNTVTPCAACKLLRRRCAQECPFAPYFSPHEPHKFAAVHKVFGASNVSKMLLEVGEAERARRGEQPGVRGESAAARPRVRLHGRHLDAAAAGERAGGRAGSGQGRDLQAQVPAGRRRHRPHGRRPSPYHRRLRRSSSSSIDAREGRGVSGGRRRARARVGRSAGDLVGVSAGVSCRAAINKYY</sequence>
<dbReference type="InterPro" id="IPR013094">
    <property type="entry name" value="AB_hydrolase_3"/>
</dbReference>
<dbReference type="Gene3D" id="3.40.50.1820">
    <property type="entry name" value="alpha/beta hydrolase"/>
    <property type="match status" value="1"/>
</dbReference>
<evidence type="ECO:0000259" key="3">
    <source>
        <dbReference type="PROSITE" id="PS50891"/>
    </source>
</evidence>
<dbReference type="InterPro" id="IPR004883">
    <property type="entry name" value="LOB"/>
</dbReference>
<name>B9EU83_ORYSJ</name>
<comment type="similarity">
    <text evidence="1">Belongs to the LOB domain-containing protein family.</text>
</comment>
<dbReference type="AlphaFoldDB" id="B9EU83"/>
<reference evidence="4" key="2">
    <citation type="submission" date="2008-12" db="EMBL/GenBank/DDBJ databases">
        <title>Improved gene annotation of the rice (Oryza sativa) genomes.</title>
        <authorList>
            <person name="Wang J."/>
            <person name="Li R."/>
            <person name="Fan W."/>
            <person name="Huang Q."/>
            <person name="Zhang J."/>
            <person name="Zhou Y."/>
            <person name="Hu Y."/>
            <person name="Zi S."/>
            <person name="Li J."/>
            <person name="Ni P."/>
            <person name="Zheng H."/>
            <person name="Zhang Y."/>
            <person name="Zhao M."/>
            <person name="Hao Q."/>
            <person name="McDermott J."/>
            <person name="Samudrala R."/>
            <person name="Kristiansen K."/>
            <person name="Wong G.K.-S."/>
        </authorList>
    </citation>
    <scope>NUCLEOTIDE SEQUENCE</scope>
</reference>
<protein>
    <recommendedName>
        <fullName evidence="3">LOB domain-containing protein</fullName>
    </recommendedName>
</protein>
<dbReference type="InterPro" id="IPR029058">
    <property type="entry name" value="AB_hydrolase_fold"/>
</dbReference>